<keyword evidence="2" id="KW-1185">Reference proteome</keyword>
<evidence type="ECO:0000313" key="2">
    <source>
        <dbReference type="Proteomes" id="UP000016587"/>
    </source>
</evidence>
<reference evidence="2" key="2">
    <citation type="submission" date="2013-07" db="EMBL/GenBank/DDBJ databases">
        <authorList>
            <person name="Morais-Silva F.O."/>
            <person name="Rezende A.M."/>
            <person name="Pimentel C."/>
            <person name="Resende D.M."/>
            <person name="Santos C.I."/>
            <person name="Clemente C."/>
            <person name="de Oliveira L.M."/>
            <person name="da Silva S.M."/>
            <person name="Costa D.A."/>
            <person name="Varela-Raposo A."/>
            <person name="Horacio E.C.A."/>
            <person name="Matos M."/>
            <person name="Flores O."/>
            <person name="Ruiz J.C."/>
            <person name="Rodrigues-Pousada C."/>
        </authorList>
    </citation>
    <scope>NUCLEOTIDE SEQUENCE [LARGE SCALE GENOMIC DNA]</scope>
    <source>
        <strain evidence="2">ATCC 19364 / DSM 1382 / NCIMB 9332 / VKM B-1759</strain>
    </source>
</reference>
<dbReference type="eggNOG" id="COG5483">
    <property type="taxonomic scope" value="Bacteria"/>
</dbReference>
<dbReference type="HOGENOM" id="CLU_077467_1_0_7"/>
<dbReference type="KEGG" id="dgg:DGI_1473"/>
<proteinExistence type="predicted"/>
<evidence type="ECO:0008006" key="3">
    <source>
        <dbReference type="Google" id="ProtNLM"/>
    </source>
</evidence>
<name>T2GBM3_MEGG1</name>
<dbReference type="PATRIC" id="fig|1121448.10.peg.1471"/>
<dbReference type="AlphaFoldDB" id="T2GBM3"/>
<organism evidence="1 2">
    <name type="scientific">Megalodesulfovibrio gigas (strain ATCC 19364 / DSM 1382 / NCIMB 9332 / VKM B-1759)</name>
    <name type="common">Desulfovibrio gigas</name>
    <dbReference type="NCBI Taxonomy" id="1121448"/>
    <lineage>
        <taxon>Bacteria</taxon>
        <taxon>Pseudomonadati</taxon>
        <taxon>Thermodesulfobacteriota</taxon>
        <taxon>Desulfovibrionia</taxon>
        <taxon>Desulfovibrionales</taxon>
        <taxon>Desulfovibrionaceae</taxon>
        <taxon>Megalodesulfovibrio</taxon>
    </lineage>
</organism>
<dbReference type="EMBL" id="CP006585">
    <property type="protein sequence ID" value="AGW13317.1"/>
    <property type="molecule type" value="Genomic_DNA"/>
</dbReference>
<protein>
    <recommendedName>
        <fullName evidence="3">DUF488 domain-containing protein</fullName>
    </recommendedName>
</protein>
<dbReference type="STRING" id="1121448.DGI_1473"/>
<dbReference type="InterPro" id="IPR007438">
    <property type="entry name" value="DUF488"/>
</dbReference>
<evidence type="ECO:0000313" key="1">
    <source>
        <dbReference type="EMBL" id="AGW13317.1"/>
    </source>
</evidence>
<sequence length="205" mass="22624">MPVLYTIGYAPLTLESLAGYLLRYGVTALADVRSVPRTSFKPEFNGDQLQLFLRQQGIAYVYLGDSLGARYTDVAVLEHGIAVYERIAETDLFRKGLKRLDEGVRHFTVCLLCAEKDPLDCHRAVLVSRQAMKTISGLAIHHILADGSLESHAELEARMCRRYGLDQLLLPLGGGGADATQAEAYRRHGREIAFRMHTDAGAGYG</sequence>
<gene>
    <name evidence="1" type="ORF">DGI_1473</name>
</gene>
<reference evidence="1 2" key="1">
    <citation type="journal article" date="2013" name="J. Bacteriol.">
        <title>Roles of HynAB and Ech, the only two hydrogenases found in the model sulfate reducer Desulfovibrio gigas.</title>
        <authorList>
            <person name="Morais-Silva F.O."/>
            <person name="Santos C.I."/>
            <person name="Rodrigues R."/>
            <person name="Pereira I.A."/>
            <person name="Rodrigues-Pousada C."/>
        </authorList>
    </citation>
    <scope>NUCLEOTIDE SEQUENCE [LARGE SCALE GENOMIC DNA]</scope>
    <source>
        <strain evidence="2">ATCC 19364 / DSM 1382 / NCIMB 9332 / VKM B-1759</strain>
    </source>
</reference>
<dbReference type="Pfam" id="PF04343">
    <property type="entry name" value="DUF488"/>
    <property type="match status" value="1"/>
</dbReference>
<dbReference type="PANTHER" id="PTHR39337">
    <property type="entry name" value="BLR5642 PROTEIN"/>
    <property type="match status" value="1"/>
</dbReference>
<accession>T2GBM3</accession>
<dbReference type="OrthoDB" id="9789109at2"/>
<dbReference type="RefSeq" id="WP_021760124.1">
    <property type="nucleotide sequence ID" value="NC_022444.1"/>
</dbReference>
<dbReference type="PANTHER" id="PTHR39337:SF1">
    <property type="entry name" value="BLR5642 PROTEIN"/>
    <property type="match status" value="1"/>
</dbReference>
<dbReference type="Proteomes" id="UP000016587">
    <property type="component" value="Chromosome"/>
</dbReference>